<dbReference type="RefSeq" id="WP_064013700.1">
    <property type="nucleotide sequence ID" value="NZ_CP011387.1"/>
</dbReference>
<dbReference type="PANTHER" id="PTHR23419:SF8">
    <property type="entry name" value="FI09726P"/>
    <property type="match status" value="1"/>
</dbReference>
<dbReference type="Gene3D" id="3.30.70.120">
    <property type="match status" value="1"/>
</dbReference>
<evidence type="ECO:0000256" key="1">
    <source>
        <dbReference type="ARBA" id="ARBA00010169"/>
    </source>
</evidence>
<keyword evidence="3" id="KW-1185">Reference proteome</keyword>
<dbReference type="SUPFAM" id="SSF54913">
    <property type="entry name" value="GlnB-like"/>
    <property type="match status" value="1"/>
</dbReference>
<dbReference type="InterPro" id="IPR015867">
    <property type="entry name" value="N-reg_PII/ATP_PRibTrfase_C"/>
</dbReference>
<dbReference type="InterPro" id="IPR004323">
    <property type="entry name" value="Ion_tolerance_CutA"/>
</dbReference>
<name>A0A172T6R5_9DEIO</name>
<dbReference type="PANTHER" id="PTHR23419">
    <property type="entry name" value="DIVALENT CATION TOLERANCE CUTA-RELATED"/>
    <property type="match status" value="1"/>
</dbReference>
<evidence type="ECO:0000313" key="3">
    <source>
        <dbReference type="Proteomes" id="UP000077363"/>
    </source>
</evidence>
<comment type="similarity">
    <text evidence="1">Belongs to the CutA family.</text>
</comment>
<dbReference type="AlphaFoldDB" id="A0A172T6R5"/>
<dbReference type="InterPro" id="IPR011322">
    <property type="entry name" value="N-reg_PII-like_a/b"/>
</dbReference>
<accession>A0A172T6R5</accession>
<dbReference type="KEGG" id="dpu:SU48_01475"/>
<reference evidence="2 3" key="1">
    <citation type="submission" date="2015-01" db="EMBL/GenBank/DDBJ databases">
        <title>Deinococcus puniceus/DY1/ whole genome sequencing.</title>
        <authorList>
            <person name="Kim M.K."/>
            <person name="Srinivasan S."/>
            <person name="Lee J.-J."/>
        </authorList>
    </citation>
    <scope>NUCLEOTIDE SEQUENCE [LARGE SCALE GENOMIC DNA]</scope>
    <source>
        <strain evidence="2 3">DY1</strain>
    </source>
</reference>
<sequence>MSLVVLVTVPPERAHELARTLVDERLAGCVNVVGGLHSVYRWQGDVVEDPEALLMIKTTGERYPELEARIKSLHPYEVPEIIALPFDRALPEFQLWLRDALEPTRG</sequence>
<organism evidence="2 3">
    <name type="scientific">Deinococcus puniceus</name>
    <dbReference type="NCBI Taxonomy" id="1182568"/>
    <lineage>
        <taxon>Bacteria</taxon>
        <taxon>Thermotogati</taxon>
        <taxon>Deinococcota</taxon>
        <taxon>Deinococci</taxon>
        <taxon>Deinococcales</taxon>
        <taxon>Deinococcaceae</taxon>
        <taxon>Deinococcus</taxon>
    </lineage>
</organism>
<dbReference type="GO" id="GO:0005507">
    <property type="term" value="F:copper ion binding"/>
    <property type="evidence" value="ECO:0007669"/>
    <property type="project" value="TreeGrafter"/>
</dbReference>
<proteinExistence type="inferred from homology"/>
<dbReference type="GO" id="GO:0010038">
    <property type="term" value="P:response to metal ion"/>
    <property type="evidence" value="ECO:0007669"/>
    <property type="project" value="InterPro"/>
</dbReference>
<dbReference type="OrthoDB" id="37622at2"/>
<dbReference type="Pfam" id="PF03091">
    <property type="entry name" value="CutA1"/>
    <property type="match status" value="1"/>
</dbReference>
<gene>
    <name evidence="2" type="ORF">SU48_01475</name>
</gene>
<protein>
    <submittedName>
        <fullName evidence="2">Cation tolerance protein CutA</fullName>
    </submittedName>
</protein>
<dbReference type="Proteomes" id="UP000077363">
    <property type="component" value="Chromosome"/>
</dbReference>
<dbReference type="PATRIC" id="fig|1182568.3.peg.302"/>
<dbReference type="EMBL" id="CP011387">
    <property type="protein sequence ID" value="ANE42652.1"/>
    <property type="molecule type" value="Genomic_DNA"/>
</dbReference>
<evidence type="ECO:0000313" key="2">
    <source>
        <dbReference type="EMBL" id="ANE42652.1"/>
    </source>
</evidence>